<dbReference type="OrthoDB" id="9975943at2759"/>
<dbReference type="PANTHER" id="PTHR14097:SF8">
    <property type="entry name" value="NAD(P)-BINDING DOMAIN-CONTAINING PROTEIN"/>
    <property type="match status" value="1"/>
</dbReference>
<dbReference type="EMBL" id="KV417492">
    <property type="protein sequence ID" value="KZP30873.1"/>
    <property type="molecule type" value="Genomic_DNA"/>
</dbReference>
<dbReference type="Gene3D" id="3.40.50.720">
    <property type="entry name" value="NAD(P)-binding Rossmann-like Domain"/>
    <property type="match status" value="1"/>
</dbReference>
<gene>
    <name evidence="1" type="ORF">FIBSPDRAFT_926302</name>
</gene>
<sequence>MKLIMTGVTGAAGSQMYLSAIADPAVTHITVLARRALPDWLPLPAAPSTGRPAPELTVEVLPDFLNYPADLSARLATHDACIWALGRTANGVSEEEYTKFTYDYVMHAVEALQAGGVAAHRGGGATDPFRFVFVSGEGADPEEKSMMMFGRIKGRTEKYLTSLPPSSGVTAAIMRPAYFFPSHETFRQHTRGLGGRAADTVLAPLLRTLFPVGFTPVDKMGVRGGAGERGLGE</sequence>
<proteinExistence type="predicted"/>
<dbReference type="InterPro" id="IPR036291">
    <property type="entry name" value="NAD(P)-bd_dom_sf"/>
</dbReference>
<reference evidence="1 2" key="1">
    <citation type="journal article" date="2016" name="Mol. Biol. Evol.">
        <title>Comparative Genomics of Early-Diverging Mushroom-Forming Fungi Provides Insights into the Origins of Lignocellulose Decay Capabilities.</title>
        <authorList>
            <person name="Nagy L.G."/>
            <person name="Riley R."/>
            <person name="Tritt A."/>
            <person name="Adam C."/>
            <person name="Daum C."/>
            <person name="Floudas D."/>
            <person name="Sun H."/>
            <person name="Yadav J.S."/>
            <person name="Pangilinan J."/>
            <person name="Larsson K.H."/>
            <person name="Matsuura K."/>
            <person name="Barry K."/>
            <person name="Labutti K."/>
            <person name="Kuo R."/>
            <person name="Ohm R.A."/>
            <person name="Bhattacharya S.S."/>
            <person name="Shirouzu T."/>
            <person name="Yoshinaga Y."/>
            <person name="Martin F.M."/>
            <person name="Grigoriev I.V."/>
            <person name="Hibbett D.S."/>
        </authorList>
    </citation>
    <scope>NUCLEOTIDE SEQUENCE [LARGE SCALE GENOMIC DNA]</scope>
    <source>
        <strain evidence="1 2">CBS 109695</strain>
    </source>
</reference>
<evidence type="ECO:0008006" key="3">
    <source>
        <dbReference type="Google" id="ProtNLM"/>
    </source>
</evidence>
<dbReference type="AlphaFoldDB" id="A0A166TQP6"/>
<evidence type="ECO:0000313" key="2">
    <source>
        <dbReference type="Proteomes" id="UP000076532"/>
    </source>
</evidence>
<evidence type="ECO:0000313" key="1">
    <source>
        <dbReference type="EMBL" id="KZP30873.1"/>
    </source>
</evidence>
<dbReference type="SUPFAM" id="SSF51735">
    <property type="entry name" value="NAD(P)-binding Rossmann-fold domains"/>
    <property type="match status" value="1"/>
</dbReference>
<dbReference type="STRING" id="436010.A0A166TQP6"/>
<dbReference type="Proteomes" id="UP000076532">
    <property type="component" value="Unassembled WGS sequence"/>
</dbReference>
<organism evidence="1 2">
    <name type="scientific">Athelia psychrophila</name>
    <dbReference type="NCBI Taxonomy" id="1759441"/>
    <lineage>
        <taxon>Eukaryota</taxon>
        <taxon>Fungi</taxon>
        <taxon>Dikarya</taxon>
        <taxon>Basidiomycota</taxon>
        <taxon>Agaricomycotina</taxon>
        <taxon>Agaricomycetes</taxon>
        <taxon>Agaricomycetidae</taxon>
        <taxon>Atheliales</taxon>
        <taxon>Atheliaceae</taxon>
        <taxon>Athelia</taxon>
    </lineage>
</organism>
<name>A0A166TQP6_9AGAM</name>
<protein>
    <recommendedName>
        <fullName evidence="3">NAD(P)-binding domain-containing protein</fullName>
    </recommendedName>
</protein>
<keyword evidence="2" id="KW-1185">Reference proteome</keyword>
<accession>A0A166TQP6</accession>
<dbReference type="PANTHER" id="PTHR14097">
    <property type="entry name" value="OXIDOREDUCTASE HTATIP2"/>
    <property type="match status" value="1"/>
</dbReference>